<feature type="signal peptide" evidence="1">
    <location>
        <begin position="1"/>
        <end position="19"/>
    </location>
</feature>
<sequence length="116" mass="13397">MRFIMSITLIFDMQSSILVVCVVRCPRMFWTCSCRRERVSQHLLLRSSFVKGELREFMSENCLKDYSRYPAPNQTLSDGLVESGASGTYSHVAIFRSTWFLFTCCETSKSEQAKLN</sequence>
<keyword evidence="1" id="KW-0732">Signal</keyword>
<gene>
    <name evidence="2" type="ORF">F2P81_010178</name>
</gene>
<feature type="chain" id="PRO_5025377250" description="Secreted protein" evidence="1">
    <location>
        <begin position="20"/>
        <end position="116"/>
    </location>
</feature>
<evidence type="ECO:0000256" key="1">
    <source>
        <dbReference type="SAM" id="SignalP"/>
    </source>
</evidence>
<comment type="caution">
    <text evidence="2">The sequence shown here is derived from an EMBL/GenBank/DDBJ whole genome shotgun (WGS) entry which is preliminary data.</text>
</comment>
<name>A0A6A4T259_SCOMX</name>
<dbReference type="EMBL" id="VEVO01000009">
    <property type="protein sequence ID" value="KAF0037304.1"/>
    <property type="molecule type" value="Genomic_DNA"/>
</dbReference>
<reference evidence="2 3" key="1">
    <citation type="submission" date="2019-06" db="EMBL/GenBank/DDBJ databases">
        <title>Draft genomes of female and male turbot (Scophthalmus maximus).</title>
        <authorList>
            <person name="Xu H."/>
            <person name="Xu X.-W."/>
            <person name="Shao C."/>
            <person name="Chen S."/>
        </authorList>
    </citation>
    <scope>NUCLEOTIDE SEQUENCE [LARGE SCALE GENOMIC DNA]</scope>
    <source>
        <strain evidence="2">Ysfricsl-2016a</strain>
        <tissue evidence="2">Blood</tissue>
    </source>
</reference>
<evidence type="ECO:0008006" key="4">
    <source>
        <dbReference type="Google" id="ProtNLM"/>
    </source>
</evidence>
<dbReference type="Proteomes" id="UP000438429">
    <property type="component" value="Unassembled WGS sequence"/>
</dbReference>
<evidence type="ECO:0000313" key="3">
    <source>
        <dbReference type="Proteomes" id="UP000438429"/>
    </source>
</evidence>
<evidence type="ECO:0000313" key="2">
    <source>
        <dbReference type="EMBL" id="KAF0037304.1"/>
    </source>
</evidence>
<protein>
    <recommendedName>
        <fullName evidence="4">Secreted protein</fullName>
    </recommendedName>
</protein>
<dbReference type="AlphaFoldDB" id="A0A6A4T259"/>
<accession>A0A6A4T259</accession>
<proteinExistence type="predicted"/>
<organism evidence="2 3">
    <name type="scientific">Scophthalmus maximus</name>
    <name type="common">Turbot</name>
    <name type="synonym">Psetta maxima</name>
    <dbReference type="NCBI Taxonomy" id="52904"/>
    <lineage>
        <taxon>Eukaryota</taxon>
        <taxon>Metazoa</taxon>
        <taxon>Chordata</taxon>
        <taxon>Craniata</taxon>
        <taxon>Vertebrata</taxon>
        <taxon>Euteleostomi</taxon>
        <taxon>Actinopterygii</taxon>
        <taxon>Neopterygii</taxon>
        <taxon>Teleostei</taxon>
        <taxon>Neoteleostei</taxon>
        <taxon>Acanthomorphata</taxon>
        <taxon>Carangaria</taxon>
        <taxon>Pleuronectiformes</taxon>
        <taxon>Pleuronectoidei</taxon>
        <taxon>Scophthalmidae</taxon>
        <taxon>Scophthalmus</taxon>
    </lineage>
</organism>